<dbReference type="SMART" id="SM00382">
    <property type="entry name" value="AAA"/>
    <property type="match status" value="1"/>
</dbReference>
<dbReference type="InterPro" id="IPR008995">
    <property type="entry name" value="Mo/tungstate-bd_C_term_dom"/>
</dbReference>
<sequence>MSLQTNNGTSSHSPLVCLQSLNKEYGNFTAVDHINLNIQKGEFLTFLGSSGSGKSTTLSMIAGFETPTSGEILLNEHSLIQIPSHKRGIGMVFQHYSLFPHMNVRDNIGFPLDIRKIPKAERDKKVDDILKLVQLETFADRRPSMLSGGQKQRVAIARALVYEPDILLMDEPLGALDKKLREDLQDELRLLHKRLGITIIYVTHDQDEAMRLSERIAIFKEGKIVGLGTGKDLYRKPPNAFVASFLGSSNFLKVKVSGPNSATFEGQTIQLDSEHDVPFNQQALLMIRPENLQVLSEDQATQSPIQTDENEAFGTVNESVFLGESLTCSITTADGSLVTSKSIATDLPEIEPGAKVRLRWKVQHSSVYSKWERSDIEKDAS</sequence>
<protein>
    <submittedName>
        <fullName evidence="5">Putative spermidine/putrescine transport system ATP-binding protein</fullName>
    </submittedName>
</protein>
<dbReference type="GO" id="GO:0022857">
    <property type="term" value="F:transmembrane transporter activity"/>
    <property type="evidence" value="ECO:0007669"/>
    <property type="project" value="InterPro"/>
</dbReference>
<dbReference type="Gene3D" id="2.40.50.100">
    <property type="match status" value="1"/>
</dbReference>
<dbReference type="SUPFAM" id="SSF50331">
    <property type="entry name" value="MOP-like"/>
    <property type="match status" value="1"/>
</dbReference>
<dbReference type="GO" id="GO:0005524">
    <property type="term" value="F:ATP binding"/>
    <property type="evidence" value="ECO:0007669"/>
    <property type="project" value="UniProtKB-KW"/>
</dbReference>
<dbReference type="OrthoDB" id="9802264at2"/>
<feature type="domain" description="ABC transporter" evidence="4">
    <location>
        <begin position="16"/>
        <end position="246"/>
    </location>
</feature>
<dbReference type="RefSeq" id="WP_133505237.1">
    <property type="nucleotide sequence ID" value="NZ_SNXC01000017.1"/>
</dbReference>
<evidence type="ECO:0000313" key="6">
    <source>
        <dbReference type="Proteomes" id="UP000294656"/>
    </source>
</evidence>
<organism evidence="5 6">
    <name type="scientific">Marinomonas balearica</name>
    <dbReference type="NCBI Taxonomy" id="491947"/>
    <lineage>
        <taxon>Bacteria</taxon>
        <taxon>Pseudomonadati</taxon>
        <taxon>Pseudomonadota</taxon>
        <taxon>Gammaproteobacteria</taxon>
        <taxon>Oceanospirillales</taxon>
        <taxon>Oceanospirillaceae</taxon>
        <taxon>Marinomonas</taxon>
    </lineage>
</organism>
<dbReference type="GO" id="GO:0016887">
    <property type="term" value="F:ATP hydrolysis activity"/>
    <property type="evidence" value="ECO:0007669"/>
    <property type="project" value="InterPro"/>
</dbReference>
<evidence type="ECO:0000256" key="1">
    <source>
        <dbReference type="ARBA" id="ARBA00022448"/>
    </source>
</evidence>
<evidence type="ECO:0000259" key="4">
    <source>
        <dbReference type="PROSITE" id="PS50893"/>
    </source>
</evidence>
<dbReference type="Proteomes" id="UP000294656">
    <property type="component" value="Unassembled WGS sequence"/>
</dbReference>
<dbReference type="AlphaFoldDB" id="A0A4V3CFV8"/>
<dbReference type="Pfam" id="PF00005">
    <property type="entry name" value="ABC_tran"/>
    <property type="match status" value="1"/>
</dbReference>
<dbReference type="PANTHER" id="PTHR42781">
    <property type="entry name" value="SPERMIDINE/PUTRESCINE IMPORT ATP-BINDING PROTEIN POTA"/>
    <property type="match status" value="1"/>
</dbReference>
<keyword evidence="6" id="KW-1185">Reference proteome</keyword>
<dbReference type="Gene3D" id="3.40.50.300">
    <property type="entry name" value="P-loop containing nucleotide triphosphate hydrolases"/>
    <property type="match status" value="1"/>
</dbReference>
<dbReference type="FunFam" id="3.40.50.300:FF:000133">
    <property type="entry name" value="Spermidine/putrescine import ATP-binding protein PotA"/>
    <property type="match status" value="1"/>
</dbReference>
<dbReference type="PROSITE" id="PS00211">
    <property type="entry name" value="ABC_TRANSPORTER_1"/>
    <property type="match status" value="1"/>
</dbReference>
<dbReference type="Pfam" id="PF08402">
    <property type="entry name" value="TOBE_2"/>
    <property type="match status" value="1"/>
</dbReference>
<comment type="caution">
    <text evidence="5">The sequence shown here is derived from an EMBL/GenBank/DDBJ whole genome shotgun (WGS) entry which is preliminary data.</text>
</comment>
<dbReference type="SUPFAM" id="SSF52540">
    <property type="entry name" value="P-loop containing nucleoside triphosphate hydrolases"/>
    <property type="match status" value="1"/>
</dbReference>
<proteinExistence type="predicted"/>
<dbReference type="GO" id="GO:0015847">
    <property type="term" value="P:putrescine transport"/>
    <property type="evidence" value="ECO:0007669"/>
    <property type="project" value="UniProtKB-ARBA"/>
</dbReference>
<name>A0A4V3CFV8_9GAMM</name>
<evidence type="ECO:0000256" key="2">
    <source>
        <dbReference type="ARBA" id="ARBA00022741"/>
    </source>
</evidence>
<accession>A0A4V3CFV8</accession>
<dbReference type="InterPro" id="IPR027417">
    <property type="entry name" value="P-loop_NTPase"/>
</dbReference>
<gene>
    <name evidence="5" type="ORF">DFP79_3563</name>
</gene>
<reference evidence="5 6" key="1">
    <citation type="submission" date="2019-03" db="EMBL/GenBank/DDBJ databases">
        <title>Genomic Encyclopedia of Type Strains, Phase III (KMG-III): the genomes of soil and plant-associated and newly described type strains.</title>
        <authorList>
            <person name="Whitman W."/>
        </authorList>
    </citation>
    <scope>NUCLEOTIDE SEQUENCE [LARGE SCALE GENOMIC DNA]</scope>
    <source>
        <strain evidence="5 6">CECT 7378</strain>
    </source>
</reference>
<dbReference type="InterPro" id="IPR003439">
    <property type="entry name" value="ABC_transporter-like_ATP-bd"/>
</dbReference>
<keyword evidence="2" id="KW-0547">Nucleotide-binding</keyword>
<dbReference type="InterPro" id="IPR013611">
    <property type="entry name" value="Transp-assoc_OB_typ2"/>
</dbReference>
<dbReference type="EMBL" id="SNXC01000017">
    <property type="protein sequence ID" value="TDO95322.1"/>
    <property type="molecule type" value="Genomic_DNA"/>
</dbReference>
<dbReference type="InterPro" id="IPR003593">
    <property type="entry name" value="AAA+_ATPase"/>
</dbReference>
<dbReference type="InterPro" id="IPR017871">
    <property type="entry name" value="ABC_transporter-like_CS"/>
</dbReference>
<dbReference type="PANTHER" id="PTHR42781:SF4">
    <property type="entry name" value="SPERMIDINE_PUTRESCINE IMPORT ATP-BINDING PROTEIN POTA"/>
    <property type="match status" value="1"/>
</dbReference>
<keyword evidence="3 5" id="KW-0067">ATP-binding</keyword>
<evidence type="ECO:0000256" key="3">
    <source>
        <dbReference type="ARBA" id="ARBA00022840"/>
    </source>
</evidence>
<dbReference type="PROSITE" id="PS50893">
    <property type="entry name" value="ABC_TRANSPORTER_2"/>
    <property type="match status" value="1"/>
</dbReference>
<keyword evidence="1" id="KW-0813">Transport</keyword>
<dbReference type="InterPro" id="IPR050093">
    <property type="entry name" value="ABC_SmlMolc_Importer"/>
</dbReference>
<evidence type="ECO:0000313" key="5">
    <source>
        <dbReference type="EMBL" id="TDO95322.1"/>
    </source>
</evidence>
<dbReference type="GO" id="GO:0043190">
    <property type="term" value="C:ATP-binding cassette (ABC) transporter complex"/>
    <property type="evidence" value="ECO:0007669"/>
    <property type="project" value="InterPro"/>
</dbReference>